<dbReference type="EMBL" id="VCJR02000002">
    <property type="protein sequence ID" value="NHK28227.1"/>
    <property type="molecule type" value="Genomic_DNA"/>
</dbReference>
<sequence>MHRDHHKDMRIGLVGILAGAALSVSAYDSLMAHTSPATEGISVRHQVSQMIGLDVELPCLAENRVVGIVLKVFADVTGMDGDSEDKS</sequence>
<protein>
    <submittedName>
        <fullName evidence="1">Uncharacterized protein</fullName>
    </submittedName>
</protein>
<reference evidence="1" key="1">
    <citation type="journal article" date="2014" name="Int. J. Syst. Evol. Microbiol.">
        <title>Complete genome sequence of Corynebacterium casei LMG S-19264T (=DSM 44701T), isolated from a smear-ripened cheese.</title>
        <authorList>
            <consortium name="US DOE Joint Genome Institute (JGI-PGF)"/>
            <person name="Walter F."/>
            <person name="Albersmeier A."/>
            <person name="Kalinowski J."/>
            <person name="Ruckert C."/>
        </authorList>
    </citation>
    <scope>NUCLEOTIDE SEQUENCE</scope>
    <source>
        <strain evidence="1">CGMCC 1.14984</strain>
    </source>
</reference>
<dbReference type="EMBL" id="BMGZ01000002">
    <property type="protein sequence ID" value="GGH97846.1"/>
    <property type="molecule type" value="Genomic_DNA"/>
</dbReference>
<evidence type="ECO:0000313" key="3">
    <source>
        <dbReference type="Proteomes" id="UP000621856"/>
    </source>
</evidence>
<accession>A0A8J3EUP2</accession>
<evidence type="ECO:0000313" key="1">
    <source>
        <dbReference type="EMBL" id="GGH97846.1"/>
    </source>
</evidence>
<organism evidence="1 3">
    <name type="scientific">Aquisalinus luteolus</name>
    <dbReference type="NCBI Taxonomy" id="1566827"/>
    <lineage>
        <taxon>Bacteria</taxon>
        <taxon>Pseudomonadati</taxon>
        <taxon>Pseudomonadota</taxon>
        <taxon>Alphaproteobacteria</taxon>
        <taxon>Parvularculales</taxon>
        <taxon>Parvularculaceae</taxon>
        <taxon>Aquisalinus</taxon>
    </lineage>
</organism>
<dbReference type="RefSeq" id="WP_155140054.1">
    <property type="nucleotide sequence ID" value="NZ_BMGZ01000002.1"/>
</dbReference>
<evidence type="ECO:0000313" key="4">
    <source>
        <dbReference type="Proteomes" id="UP000818603"/>
    </source>
</evidence>
<comment type="caution">
    <text evidence="1">The sequence shown here is derived from an EMBL/GenBank/DDBJ whole genome shotgun (WGS) entry which is preliminary data.</text>
</comment>
<gene>
    <name evidence="2" type="ORF">FF098_009955</name>
    <name evidence="1" type="ORF">GCM10011355_20040</name>
</gene>
<reference evidence="1" key="3">
    <citation type="submission" date="2020-09" db="EMBL/GenBank/DDBJ databases">
        <authorList>
            <person name="Sun Q."/>
            <person name="Zhou Y."/>
        </authorList>
    </citation>
    <scope>NUCLEOTIDE SEQUENCE</scope>
    <source>
        <strain evidence="1">CGMCC 1.14984</strain>
    </source>
</reference>
<keyword evidence="4" id="KW-1185">Reference proteome</keyword>
<dbReference type="Proteomes" id="UP000818603">
    <property type="component" value="Unassembled WGS sequence"/>
</dbReference>
<dbReference type="Proteomes" id="UP000621856">
    <property type="component" value="Unassembled WGS sequence"/>
</dbReference>
<name>A0A8J3EUP2_9PROT</name>
<reference evidence="2 4" key="2">
    <citation type="submission" date="2020-02" db="EMBL/GenBank/DDBJ databases">
        <title>Genome sequence of Parvularcula flava strain NH6-79.</title>
        <authorList>
            <person name="Abdul Karim M.H."/>
            <person name="Lam M.Q."/>
            <person name="Chen S.J."/>
            <person name="Yahya A."/>
            <person name="Shahir S."/>
            <person name="Shamsir M.S."/>
            <person name="Chong C.S."/>
        </authorList>
    </citation>
    <scope>NUCLEOTIDE SEQUENCE [LARGE SCALE GENOMIC DNA]</scope>
    <source>
        <strain evidence="2 4">NH6-79</strain>
    </source>
</reference>
<proteinExistence type="predicted"/>
<dbReference type="AlphaFoldDB" id="A0A8J3EUP2"/>
<evidence type="ECO:0000313" key="2">
    <source>
        <dbReference type="EMBL" id="NHK28227.1"/>
    </source>
</evidence>